<keyword evidence="2" id="KW-0812">Transmembrane</keyword>
<accession>A0A2T2XAM6</accession>
<dbReference type="Pfam" id="PF03109">
    <property type="entry name" value="ABC1"/>
    <property type="match status" value="1"/>
</dbReference>
<dbReference type="InterPro" id="IPR050154">
    <property type="entry name" value="UbiB_kinase"/>
</dbReference>
<dbReference type="CDD" id="cd05121">
    <property type="entry name" value="ABC1_ADCK3-like"/>
    <property type="match status" value="1"/>
</dbReference>
<name>A0A2T2XAM6_9FIRM</name>
<dbReference type="SUPFAM" id="SSF56112">
    <property type="entry name" value="Protein kinase-like (PK-like)"/>
    <property type="match status" value="1"/>
</dbReference>
<comment type="caution">
    <text evidence="4">The sequence shown here is derived from an EMBL/GenBank/DDBJ whole genome shotgun (WGS) entry which is preliminary data.</text>
</comment>
<dbReference type="PANTHER" id="PTHR10566:SF113">
    <property type="entry name" value="PROTEIN ACTIVITY OF BC1 COMPLEX KINASE 7, CHLOROPLASTIC"/>
    <property type="match status" value="1"/>
</dbReference>
<dbReference type="EMBL" id="PXYT01000002">
    <property type="protein sequence ID" value="PSR31507.1"/>
    <property type="molecule type" value="Genomic_DNA"/>
</dbReference>
<dbReference type="InterPro" id="IPR011009">
    <property type="entry name" value="Kinase-like_dom_sf"/>
</dbReference>
<dbReference type="InterPro" id="IPR004147">
    <property type="entry name" value="ABC1_dom"/>
</dbReference>
<dbReference type="PANTHER" id="PTHR10566">
    <property type="entry name" value="CHAPERONE-ACTIVITY OF BC1 COMPLEX CABC1 -RELATED"/>
    <property type="match status" value="1"/>
</dbReference>
<evidence type="ECO:0000256" key="2">
    <source>
        <dbReference type="SAM" id="Phobius"/>
    </source>
</evidence>
<gene>
    <name evidence="4" type="ORF">C7B43_02085</name>
</gene>
<keyword evidence="2" id="KW-0472">Membrane</keyword>
<evidence type="ECO:0000256" key="1">
    <source>
        <dbReference type="ARBA" id="ARBA00009670"/>
    </source>
</evidence>
<dbReference type="AlphaFoldDB" id="A0A2T2XAM6"/>
<evidence type="ECO:0000313" key="4">
    <source>
        <dbReference type="EMBL" id="PSR31507.1"/>
    </source>
</evidence>
<protein>
    <submittedName>
        <fullName evidence="4">ABC transporter</fullName>
    </submittedName>
</protein>
<feature type="domain" description="ABC1 atypical kinase-like" evidence="3">
    <location>
        <begin position="94"/>
        <end position="335"/>
    </location>
</feature>
<evidence type="ECO:0000313" key="5">
    <source>
        <dbReference type="Proteomes" id="UP000242699"/>
    </source>
</evidence>
<feature type="transmembrane region" description="Helical" evidence="2">
    <location>
        <begin position="493"/>
        <end position="515"/>
    </location>
</feature>
<organism evidence="4 5">
    <name type="scientific">Sulfobacillus benefaciens</name>
    <dbReference type="NCBI Taxonomy" id="453960"/>
    <lineage>
        <taxon>Bacteria</taxon>
        <taxon>Bacillati</taxon>
        <taxon>Bacillota</taxon>
        <taxon>Clostridia</taxon>
        <taxon>Eubacteriales</taxon>
        <taxon>Clostridiales Family XVII. Incertae Sedis</taxon>
        <taxon>Sulfobacillus</taxon>
    </lineage>
</organism>
<keyword evidence="2" id="KW-1133">Transmembrane helix</keyword>
<comment type="similarity">
    <text evidence="1">Belongs to the protein kinase superfamily. ADCK protein kinase family.</text>
</comment>
<evidence type="ECO:0000259" key="3">
    <source>
        <dbReference type="Pfam" id="PF03109"/>
    </source>
</evidence>
<dbReference type="Proteomes" id="UP000242699">
    <property type="component" value="Unassembled WGS sequence"/>
</dbReference>
<proteinExistence type="inferred from homology"/>
<feature type="transmembrane region" description="Helical" evidence="2">
    <location>
        <begin position="530"/>
        <end position="548"/>
    </location>
</feature>
<sequence length="552" mass="62471">MNIRPNHLRRTWEIADVLARHGFVMVLDRLGLSRYLPWSARLLGKFQPDKRASWPQRLVLVLADLGPTYIKLGQLASTRPDLLPKPLIQALSHLQDNIPPFSFEEVRNILVNAWRSPIMEVLDDLDPEPLAAASIGQVHRGALKGGRRVVVKVRRPGIVGRSEADFAILRSLADVAVRRTEWARQYDLKHVVDELIDALRNELDFTTEAHYTALAHKTLPEASFRVPLPISEWTHPNVLVLEELVGVKISDTGRLQAMNLDAKKIAERYILAIYGQIFMAGLFHADPHPGNVHVMANGDLVFLDWGLVGMFSPSMRKRSLDLIIALIDGRSDKVAGALLAMGVAPPYVDTERFYYDVELLRRRYYDRDFQDFHVGQAIVDLLHVAQKYRIRLPGEYTLLARTAIIADGVVRQLDSHLSLAEIGRKLAPRLIWARVNPAEWGEQVMDAVKDWPKLVSQWPSDITSALSTLGRGEFRVVVEDRHIEKILVHWEKLVNRLAFSLLLGAIMLGTAFVVYEDHIRRIADIPVGDVGFFLVVSLVLWVFVEAVTKKHL</sequence>
<reference evidence="4 5" key="1">
    <citation type="journal article" date="2014" name="BMC Genomics">
        <title>Comparison of environmental and isolate Sulfobacillus genomes reveals diverse carbon, sulfur, nitrogen, and hydrogen metabolisms.</title>
        <authorList>
            <person name="Justice N.B."/>
            <person name="Norman A."/>
            <person name="Brown C.T."/>
            <person name="Singh A."/>
            <person name="Thomas B.C."/>
            <person name="Banfield J.F."/>
        </authorList>
    </citation>
    <scope>NUCLEOTIDE SEQUENCE [LARGE SCALE GENOMIC DNA]</scope>
    <source>
        <strain evidence="4">AMDSBA1</strain>
    </source>
</reference>